<proteinExistence type="predicted"/>
<feature type="region of interest" description="Disordered" evidence="1">
    <location>
        <begin position="1"/>
        <end position="84"/>
    </location>
</feature>
<dbReference type="Proteomes" id="UP001562354">
    <property type="component" value="Unassembled WGS sequence"/>
</dbReference>
<feature type="compositionally biased region" description="Low complexity" evidence="1">
    <location>
        <begin position="428"/>
        <end position="445"/>
    </location>
</feature>
<feature type="compositionally biased region" description="Polar residues" evidence="1">
    <location>
        <begin position="378"/>
        <end position="389"/>
    </location>
</feature>
<feature type="compositionally biased region" description="Polar residues" evidence="1">
    <location>
        <begin position="30"/>
        <end position="43"/>
    </location>
</feature>
<feature type="compositionally biased region" description="Low complexity" evidence="1">
    <location>
        <begin position="48"/>
        <end position="69"/>
    </location>
</feature>
<feature type="compositionally biased region" description="Polar residues" evidence="1">
    <location>
        <begin position="273"/>
        <end position="287"/>
    </location>
</feature>
<evidence type="ECO:0000256" key="1">
    <source>
        <dbReference type="SAM" id="MobiDB-lite"/>
    </source>
</evidence>
<gene>
    <name evidence="2" type="ORF">AAFC00_003777</name>
</gene>
<evidence type="ECO:0000313" key="3">
    <source>
        <dbReference type="Proteomes" id="UP001562354"/>
    </source>
</evidence>
<comment type="caution">
    <text evidence="2">The sequence shown here is derived from an EMBL/GenBank/DDBJ whole genome shotgun (WGS) entry which is preliminary data.</text>
</comment>
<feature type="compositionally biased region" description="Low complexity" evidence="1">
    <location>
        <begin position="390"/>
        <end position="407"/>
    </location>
</feature>
<keyword evidence="3" id="KW-1185">Reference proteome</keyword>
<protein>
    <submittedName>
        <fullName evidence="2">Uncharacterized protein</fullName>
    </submittedName>
</protein>
<feature type="region of interest" description="Disordered" evidence="1">
    <location>
        <begin position="425"/>
        <end position="445"/>
    </location>
</feature>
<organism evidence="2 3">
    <name type="scientific">Neodothiora populina</name>
    <dbReference type="NCBI Taxonomy" id="2781224"/>
    <lineage>
        <taxon>Eukaryota</taxon>
        <taxon>Fungi</taxon>
        <taxon>Dikarya</taxon>
        <taxon>Ascomycota</taxon>
        <taxon>Pezizomycotina</taxon>
        <taxon>Dothideomycetes</taxon>
        <taxon>Dothideomycetidae</taxon>
        <taxon>Dothideales</taxon>
        <taxon>Dothioraceae</taxon>
        <taxon>Neodothiora</taxon>
    </lineage>
</organism>
<feature type="compositionally biased region" description="Polar residues" evidence="1">
    <location>
        <begin position="344"/>
        <end position="365"/>
    </location>
</feature>
<accession>A0ABR3PFW7</accession>
<sequence>MTTSTSPQPLPPIRTTTAPQPADAAIISPVSPNNDSNTSSTITPGHYSSASAISVKASNNSNNNNTSFTPFPPTPDYDDVESPSLTSGNALARFEFERLDSHDPRNVGTKVLMVEWEEDANTASISGQWTVGWDGKTAAAVVPTDASTDKSGNGCPQLHRLYFLLPQWARVPGTVVLTLVGTNEGGGTEKIVWRTHPLPAIYPAALGNSARASGKRGVLHTVWAKKRLQSLAAEIENEEIHNPESISLTLAIQERDWIEQNFGIKTKPKSISLPPTASQSPLSSTPGGQNGPHLHSPTSPKSPGRGPLFEKLKGLKLATGESDLKGSSYSASSQPGTSPPTDPDQASTTTFPAANNEHNPLSPETSDVAVSWTSFANLHNNTTPSQTRDSLAAKPPQPPSSQASTPAMRTIAPPESILLEQQRHDNHSSFLSTSTLSGASSANNASGSMGSLNAFAAPLPAASSSEVQFRAPAPFTPTAVSDPLQRRRDQSQQEEEEEEEEEDLFALPLSPRSPVGGGDAGAGRQGIQAKKFTFGVEDTGRYSSTPPSHVTTTP</sequence>
<feature type="compositionally biased region" description="Low complexity" evidence="1">
    <location>
        <begin position="543"/>
        <end position="554"/>
    </location>
</feature>
<feature type="region of interest" description="Disordered" evidence="1">
    <location>
        <begin position="378"/>
        <end position="407"/>
    </location>
</feature>
<dbReference type="GeneID" id="95977477"/>
<feature type="compositionally biased region" description="Gly residues" evidence="1">
    <location>
        <begin position="515"/>
        <end position="524"/>
    </location>
</feature>
<evidence type="ECO:0000313" key="2">
    <source>
        <dbReference type="EMBL" id="KAL1304853.1"/>
    </source>
</evidence>
<feature type="compositionally biased region" description="Polar residues" evidence="1">
    <location>
        <begin position="325"/>
        <end position="336"/>
    </location>
</feature>
<feature type="region of interest" description="Disordered" evidence="1">
    <location>
        <begin position="268"/>
        <end position="366"/>
    </location>
</feature>
<dbReference type="EMBL" id="JBFMKM010000008">
    <property type="protein sequence ID" value="KAL1304853.1"/>
    <property type="molecule type" value="Genomic_DNA"/>
</dbReference>
<feature type="region of interest" description="Disordered" evidence="1">
    <location>
        <begin position="461"/>
        <end position="554"/>
    </location>
</feature>
<dbReference type="RefSeq" id="XP_069201127.1">
    <property type="nucleotide sequence ID" value="XM_069343300.1"/>
</dbReference>
<name>A0ABR3PFW7_9PEZI</name>
<feature type="compositionally biased region" description="Acidic residues" evidence="1">
    <location>
        <begin position="492"/>
        <end position="504"/>
    </location>
</feature>
<reference evidence="2 3" key="1">
    <citation type="submission" date="2024-07" db="EMBL/GenBank/DDBJ databases">
        <title>Draft sequence of the Neodothiora populina.</title>
        <authorList>
            <person name="Drown D.D."/>
            <person name="Schuette U.S."/>
            <person name="Buechlein A.B."/>
            <person name="Rusch D.R."/>
            <person name="Winton L.W."/>
            <person name="Adams G.A."/>
        </authorList>
    </citation>
    <scope>NUCLEOTIDE SEQUENCE [LARGE SCALE GENOMIC DNA]</scope>
    <source>
        <strain evidence="2 3">CPC 39397</strain>
    </source>
</reference>